<organism evidence="12 13">
    <name type="scientific">Trichonephila clavata</name>
    <name type="common">Joro spider</name>
    <name type="synonym">Nephila clavata</name>
    <dbReference type="NCBI Taxonomy" id="2740835"/>
    <lineage>
        <taxon>Eukaryota</taxon>
        <taxon>Metazoa</taxon>
        <taxon>Ecdysozoa</taxon>
        <taxon>Arthropoda</taxon>
        <taxon>Chelicerata</taxon>
        <taxon>Arachnida</taxon>
        <taxon>Araneae</taxon>
        <taxon>Araneomorphae</taxon>
        <taxon>Entelegynae</taxon>
        <taxon>Araneoidea</taxon>
        <taxon>Nephilidae</taxon>
        <taxon>Trichonephila</taxon>
    </lineage>
</organism>
<evidence type="ECO:0000256" key="6">
    <source>
        <dbReference type="RuleBase" id="RU361202"/>
    </source>
</evidence>
<evidence type="ECO:0000259" key="11">
    <source>
        <dbReference type="Pfam" id="PF22936"/>
    </source>
</evidence>
<dbReference type="InterPro" id="IPR042527">
    <property type="entry name" value="Atg5_UblA_dom_sf"/>
</dbReference>
<feature type="domain" description="Retrovirus-related Pol polyprotein from transposon TNT 1-94-like beta-barrel" evidence="11">
    <location>
        <begin position="164"/>
        <end position="222"/>
    </location>
</feature>
<reference evidence="12" key="1">
    <citation type="submission" date="2020-07" db="EMBL/GenBank/DDBJ databases">
        <title>Multicomponent nature underlies the extraordinary mechanical properties of spider dragline silk.</title>
        <authorList>
            <person name="Kono N."/>
            <person name="Nakamura H."/>
            <person name="Mori M."/>
            <person name="Yoshida Y."/>
            <person name="Ohtoshi R."/>
            <person name="Malay A.D."/>
            <person name="Moran D.A.P."/>
            <person name="Tomita M."/>
            <person name="Numata K."/>
            <person name="Arakawa K."/>
        </authorList>
    </citation>
    <scope>NUCLEOTIDE SEQUENCE</scope>
</reference>
<feature type="domain" description="Autophagy protein ATG5 UblB" evidence="7">
    <location>
        <begin position="727"/>
        <end position="808"/>
    </location>
</feature>
<comment type="subcellular location">
    <subcellularLocation>
        <location evidence="1 6">Preautophagosomal structure membrane</location>
        <topology evidence="1 6">Peripheral membrane protein</topology>
    </subcellularLocation>
</comment>
<feature type="domain" description="Autophagy protein ATG5 alpha-helical bundle region" evidence="9">
    <location>
        <begin position="664"/>
        <end position="718"/>
    </location>
</feature>
<dbReference type="InterPro" id="IPR054722">
    <property type="entry name" value="PolX-like_BBD"/>
</dbReference>
<evidence type="ECO:0000256" key="5">
    <source>
        <dbReference type="ARBA" id="ARBA00023006"/>
    </source>
</evidence>
<name>A0A8X6L2Q1_TRICU</name>
<dbReference type="EMBL" id="BMAO01023882">
    <property type="protein sequence ID" value="GFQ91593.1"/>
    <property type="molecule type" value="Genomic_DNA"/>
</dbReference>
<dbReference type="GO" id="GO:0007033">
    <property type="term" value="P:vacuole organization"/>
    <property type="evidence" value="ECO:0007669"/>
    <property type="project" value="UniProtKB-ARBA"/>
</dbReference>
<proteinExistence type="inferred from homology"/>
<dbReference type="FunFam" id="3.10.20.620:FF:000001">
    <property type="entry name" value="Autophagy related 5"/>
    <property type="match status" value="1"/>
</dbReference>
<dbReference type="Gene3D" id="3.10.20.90">
    <property type="entry name" value="Phosphatidylinositol 3-kinase Catalytic Subunit, Chain A, domain 1"/>
    <property type="match status" value="1"/>
</dbReference>
<feature type="domain" description="GAG-pre-integrase" evidence="8">
    <location>
        <begin position="244"/>
        <end position="290"/>
    </location>
</feature>
<dbReference type="GO" id="GO:0019776">
    <property type="term" value="F:Atg8-family ligase activity"/>
    <property type="evidence" value="ECO:0007669"/>
    <property type="project" value="TreeGrafter"/>
</dbReference>
<dbReference type="InterPro" id="IPR048318">
    <property type="entry name" value="ATG5_UblB"/>
</dbReference>
<dbReference type="FunFam" id="3.10.20.90:FF:000100">
    <property type="entry name" value="Autophagy related 5"/>
    <property type="match status" value="1"/>
</dbReference>
<evidence type="ECO:0000259" key="10">
    <source>
        <dbReference type="Pfam" id="PF20638"/>
    </source>
</evidence>
<evidence type="ECO:0000313" key="12">
    <source>
        <dbReference type="EMBL" id="GFQ91593.1"/>
    </source>
</evidence>
<keyword evidence="5 6" id="KW-0072">Autophagy</keyword>
<evidence type="ECO:0000259" key="9">
    <source>
        <dbReference type="Pfam" id="PF20637"/>
    </source>
</evidence>
<evidence type="ECO:0000256" key="1">
    <source>
        <dbReference type="ARBA" id="ARBA00004623"/>
    </source>
</evidence>
<dbReference type="AlphaFoldDB" id="A0A8X6L2Q1"/>
<dbReference type="Proteomes" id="UP000887116">
    <property type="component" value="Unassembled WGS sequence"/>
</dbReference>
<dbReference type="Gene3D" id="3.10.20.620">
    <property type="match status" value="1"/>
</dbReference>
<keyword evidence="13" id="KW-1185">Reference proteome</keyword>
<dbReference type="InterPro" id="IPR042526">
    <property type="entry name" value="Atg5_HR"/>
</dbReference>
<protein>
    <recommendedName>
        <fullName evidence="6">Autophagy protein 5</fullName>
    </recommendedName>
</protein>
<dbReference type="GO" id="GO:0005776">
    <property type="term" value="C:autophagosome"/>
    <property type="evidence" value="ECO:0007669"/>
    <property type="project" value="TreeGrafter"/>
</dbReference>
<keyword evidence="3 6" id="KW-1017">Isopeptide bond</keyword>
<dbReference type="GO" id="GO:0034727">
    <property type="term" value="P:piecemeal microautophagy of the nucleus"/>
    <property type="evidence" value="ECO:0007669"/>
    <property type="project" value="TreeGrafter"/>
</dbReference>
<comment type="similarity">
    <text evidence="2 6">Belongs to the ATG5 family.</text>
</comment>
<evidence type="ECO:0000256" key="2">
    <source>
        <dbReference type="ARBA" id="ARBA00006910"/>
    </source>
</evidence>
<dbReference type="GO" id="GO:0034045">
    <property type="term" value="C:phagophore assembly site membrane"/>
    <property type="evidence" value="ECO:0007669"/>
    <property type="project" value="UniProtKB-SubCell"/>
</dbReference>
<sequence>MAVSNYQIKPLDSNNYVTWSTDIRFLLHEKNCFYIVNGKESAPEDKEENKHDLRHFNRECRYGCTAASSGAPNRRYKVCRTPSPKLRRHPVVPFPVGSFISSDKCHYAFRGGRQDRGYPFKDRNDLSKYHDSTNFVTYRNEGKSKLSFFLAEANLSCNVGKDAWIVDTAASNHFTNNKDLFINFVDVVNENMVLAVNNVEFPIEGKGVVKIWFNGHECLLRNANLEQGLYFAYPDIELKYASSVEKTFKIEGKPNDLMTWHERFGHVNVDYILKTSRLDAVRGLPKLKRQLNVIDNCNDEFGKITLSSASGENVEAKLIKTSIAIGNNSLNHPMDCLVAITDKLNAEALIHPSLYEALCSIKTKKSYEDYFNKRSSVKNFSIGEQVVLLIPDSSIKIYARGTGPGEIIQHHPPHSYKVKLPDGTVRHVHVNKIRKYHPRALAVGVIFEDDHEFGEIHPTLNLSRSTSERVLHETDLNHLKETEREQVLAILLKHRTLFTSDVKITKVGAHRIRLSDAEIAYPIVCVNKKDVWKIRKVFFKKKMAEDREILREIWDGQIPICFRLASEEIYTLQHPEPFYLMVPRLTYFPLLSDKIQKHFSNHVKDDIVGAEMWIDYDSQPLKWHYPVGLLFDYYGSDAKLPWNVTVHFKDFPETELIHCPNKLAVQSHFMSTVKEASALKHRTQLVQSMLPKEHKELWQGFEKYKFDQFWAINKRLMENPGEQHFKYIPFRLYQPNVSLIQALIKPVQESGEHVLLRDLLKAVVPDCVDEIGSKYKLILQGIEPPLNMHLQWMSEHLSYADNFLHIVLLPKD</sequence>
<dbReference type="GO" id="GO:0061908">
    <property type="term" value="C:phagophore"/>
    <property type="evidence" value="ECO:0007669"/>
    <property type="project" value="TreeGrafter"/>
</dbReference>
<dbReference type="OrthoDB" id="272162at2759"/>
<dbReference type="InterPro" id="IPR007239">
    <property type="entry name" value="Atg5"/>
</dbReference>
<feature type="domain" description="Autophagy protein ATG5 UblA" evidence="10">
    <location>
        <begin position="553"/>
        <end position="648"/>
    </location>
</feature>
<keyword evidence="6" id="KW-0472">Membrane</keyword>
<evidence type="ECO:0000259" key="7">
    <source>
        <dbReference type="Pfam" id="PF04106"/>
    </source>
</evidence>
<dbReference type="Pfam" id="PF22936">
    <property type="entry name" value="Pol_BBD"/>
    <property type="match status" value="1"/>
</dbReference>
<comment type="caution">
    <text evidence="12">The sequence shown here is derived from an EMBL/GenBank/DDBJ whole genome shotgun (WGS) entry which is preliminary data.</text>
</comment>
<comment type="subunit">
    <text evidence="6">Conjugated with ATG12.</text>
</comment>
<dbReference type="Pfam" id="PF20637">
    <property type="entry name" value="ATG5_HBR"/>
    <property type="match status" value="1"/>
</dbReference>
<dbReference type="PANTHER" id="PTHR13040:SF2">
    <property type="entry name" value="AUTOPHAGY PROTEIN 5"/>
    <property type="match status" value="1"/>
</dbReference>
<dbReference type="PANTHER" id="PTHR13040">
    <property type="entry name" value="AUTOPHAGY PROTEIN 5"/>
    <property type="match status" value="1"/>
</dbReference>
<dbReference type="GO" id="GO:0034274">
    <property type="term" value="C:Atg12-Atg5-Atg16 complex"/>
    <property type="evidence" value="ECO:0007669"/>
    <property type="project" value="TreeGrafter"/>
</dbReference>
<accession>A0A8X6L2Q1</accession>
<evidence type="ECO:0000256" key="4">
    <source>
        <dbReference type="ARBA" id="ARBA00022843"/>
    </source>
</evidence>
<dbReference type="Pfam" id="PF13976">
    <property type="entry name" value="gag_pre-integrs"/>
    <property type="match status" value="1"/>
</dbReference>
<evidence type="ECO:0000259" key="8">
    <source>
        <dbReference type="Pfam" id="PF13976"/>
    </source>
</evidence>
<dbReference type="InterPro" id="IPR025724">
    <property type="entry name" value="GAG-pre-integrase_dom"/>
</dbReference>
<gene>
    <name evidence="12" type="primary">ATG5</name>
    <name evidence="12" type="ORF">TNCT_210861</name>
</gene>
<dbReference type="Gene3D" id="1.10.246.190">
    <property type="entry name" value="Autophagy protein Apg5, helix rich domain"/>
    <property type="match status" value="1"/>
</dbReference>
<dbReference type="InterPro" id="IPR048940">
    <property type="entry name" value="ATG5_HBR"/>
</dbReference>
<keyword evidence="4 6" id="KW-0832">Ubl conjugation</keyword>
<dbReference type="InterPro" id="IPR048939">
    <property type="entry name" value="ATG5_UblA"/>
</dbReference>
<evidence type="ECO:0000256" key="3">
    <source>
        <dbReference type="ARBA" id="ARBA00022499"/>
    </source>
</evidence>
<dbReference type="GO" id="GO:0006995">
    <property type="term" value="P:cellular response to nitrogen starvation"/>
    <property type="evidence" value="ECO:0007669"/>
    <property type="project" value="TreeGrafter"/>
</dbReference>
<evidence type="ECO:0000313" key="13">
    <source>
        <dbReference type="Proteomes" id="UP000887116"/>
    </source>
</evidence>
<dbReference type="GO" id="GO:0044233">
    <property type="term" value="C:mitochondria-associated endoplasmic reticulum membrane contact site"/>
    <property type="evidence" value="ECO:0007669"/>
    <property type="project" value="TreeGrafter"/>
</dbReference>
<dbReference type="GO" id="GO:0000422">
    <property type="term" value="P:autophagy of mitochondrion"/>
    <property type="evidence" value="ECO:0007669"/>
    <property type="project" value="TreeGrafter"/>
</dbReference>
<comment type="function">
    <text evidence="6">Involved in autophagic vesicle formation.</text>
</comment>
<dbReference type="Pfam" id="PF20638">
    <property type="entry name" value="ATG5_UblA"/>
    <property type="match status" value="1"/>
</dbReference>
<dbReference type="Pfam" id="PF04106">
    <property type="entry name" value="ATG5_UblB"/>
    <property type="match status" value="1"/>
</dbReference>